<evidence type="ECO:0000256" key="1">
    <source>
        <dbReference type="ARBA" id="ARBA00022723"/>
    </source>
</evidence>
<name>A0A4Q1C5D4_9BACT</name>
<dbReference type="InterPro" id="IPR005255">
    <property type="entry name" value="PdxA_fam"/>
</dbReference>
<keyword evidence="2 4" id="KW-0560">Oxidoreductase</keyword>
<dbReference type="Proteomes" id="UP000290218">
    <property type="component" value="Unassembled WGS sequence"/>
</dbReference>
<dbReference type="GO" id="GO:0050570">
    <property type="term" value="F:4-hydroxythreonine-4-phosphate dehydrogenase activity"/>
    <property type="evidence" value="ECO:0007669"/>
    <property type="project" value="UniProtKB-EC"/>
</dbReference>
<keyword evidence="3" id="KW-0520">NAD</keyword>
<reference evidence="4 5" key="1">
    <citation type="submission" date="2019-01" db="EMBL/GenBank/DDBJ databases">
        <title>Lacunisphaera sp. strain TWA-58.</title>
        <authorList>
            <person name="Chen W.-M."/>
        </authorList>
    </citation>
    <scope>NUCLEOTIDE SEQUENCE [LARGE SCALE GENOMIC DNA]</scope>
    <source>
        <strain evidence="4 5">TWA-58</strain>
    </source>
</reference>
<dbReference type="PANTHER" id="PTHR30004">
    <property type="entry name" value="4-HYDROXYTHREONINE-4-PHOSPHATE DEHYDROGENASE"/>
    <property type="match status" value="1"/>
</dbReference>
<keyword evidence="5" id="KW-1185">Reference proteome</keyword>
<sequence length="335" mass="34987">MSGLPLLAITLGDPAGTGPELLTKALVLPEVRALCRPLVIGDAAVLAKACAYTGSAARVRGFSSPEEAQFADGEIAVHDLKNVDLARLQLGKADPRCGHAAYEYVKTAAELALAGRVGGIVTSAINKAALNAAGHHFDGHTGLLAEVCKAPGATMMLVADKLRVSHVSTHVSLRQAIDRVRPERIVKVLQLTNAAVQRLGIAQPKLAVAGLNPHAGEGGLFGDEEEKFIKPAIEQARALGLDVSGPWPGDTIFFRASQGEFDGTVAMFHDQGHVAAKMLGIWRGVNVTLGLPIIRTSVEHGTDFANAGTGRGDPRSLVEAIKLAAALARNPSARV</sequence>
<dbReference type="AlphaFoldDB" id="A0A4Q1C5D4"/>
<dbReference type="EMBL" id="SDHX01000002">
    <property type="protein sequence ID" value="RXK53640.1"/>
    <property type="molecule type" value="Genomic_DNA"/>
</dbReference>
<dbReference type="Pfam" id="PF04166">
    <property type="entry name" value="PdxA"/>
    <property type="match status" value="1"/>
</dbReference>
<accession>A0A4Q1C5D4</accession>
<evidence type="ECO:0000256" key="3">
    <source>
        <dbReference type="ARBA" id="ARBA00023027"/>
    </source>
</evidence>
<evidence type="ECO:0000256" key="2">
    <source>
        <dbReference type="ARBA" id="ARBA00023002"/>
    </source>
</evidence>
<comment type="caution">
    <text evidence="4">The sequence shown here is derived from an EMBL/GenBank/DDBJ whole genome shotgun (WGS) entry which is preliminary data.</text>
</comment>
<protein>
    <submittedName>
        <fullName evidence="4">4-hydroxythreonine-4-phosphate dehydrogenase PdxA</fullName>
        <ecNumber evidence="4">1.1.1.262</ecNumber>
    </submittedName>
</protein>
<proteinExistence type="predicted"/>
<evidence type="ECO:0000313" key="4">
    <source>
        <dbReference type="EMBL" id="RXK53640.1"/>
    </source>
</evidence>
<gene>
    <name evidence="4" type="primary">pdxA</name>
    <name evidence="4" type="ORF">ESB00_18300</name>
</gene>
<organism evidence="4 5">
    <name type="scientific">Oleiharenicola lentus</name>
    <dbReference type="NCBI Taxonomy" id="2508720"/>
    <lineage>
        <taxon>Bacteria</taxon>
        <taxon>Pseudomonadati</taxon>
        <taxon>Verrucomicrobiota</taxon>
        <taxon>Opitutia</taxon>
        <taxon>Opitutales</taxon>
        <taxon>Opitutaceae</taxon>
        <taxon>Oleiharenicola</taxon>
    </lineage>
</organism>
<dbReference type="PANTHER" id="PTHR30004:SF6">
    <property type="entry name" value="D-THREONATE 4-PHOSPHATE DEHYDROGENASE"/>
    <property type="match status" value="1"/>
</dbReference>
<dbReference type="NCBIfam" id="TIGR00557">
    <property type="entry name" value="pdxA"/>
    <property type="match status" value="1"/>
</dbReference>
<dbReference type="GO" id="GO:0046872">
    <property type="term" value="F:metal ion binding"/>
    <property type="evidence" value="ECO:0007669"/>
    <property type="project" value="UniProtKB-KW"/>
</dbReference>
<dbReference type="Gene3D" id="3.40.718.10">
    <property type="entry name" value="Isopropylmalate Dehydrogenase"/>
    <property type="match status" value="1"/>
</dbReference>
<evidence type="ECO:0000313" key="5">
    <source>
        <dbReference type="Proteomes" id="UP000290218"/>
    </source>
</evidence>
<dbReference type="SUPFAM" id="SSF53659">
    <property type="entry name" value="Isocitrate/Isopropylmalate dehydrogenase-like"/>
    <property type="match status" value="1"/>
</dbReference>
<dbReference type="OrthoDB" id="9801783at2"/>
<dbReference type="GO" id="GO:0051287">
    <property type="term" value="F:NAD binding"/>
    <property type="evidence" value="ECO:0007669"/>
    <property type="project" value="InterPro"/>
</dbReference>
<dbReference type="EC" id="1.1.1.262" evidence="4"/>
<dbReference type="RefSeq" id="WP_129049527.1">
    <property type="nucleotide sequence ID" value="NZ_SDHX01000002.1"/>
</dbReference>
<keyword evidence="1" id="KW-0479">Metal-binding</keyword>